<sequence>MNFLQDPYIRSVYSNLKNNYASTVTNFCILKLAISDPSLNAAYVKRAGDHNKKVLSNLYVDSGFDVYVPSEQTFTSEIDSHYIDMGIKTEMLYCNVERDIVTPSPFLLYPRSSISKTPLILANHVGVIDAGYRGSIIGAFRWIANTESEDECYVVAKDTRLVQICHPSLCPIFIVLVDESALTPSERGTGGFGSTGK</sequence>
<feature type="domain" description="dUTPase-like" evidence="1">
    <location>
        <begin position="61"/>
        <end position="196"/>
    </location>
</feature>
<dbReference type="InterPro" id="IPR036157">
    <property type="entry name" value="dUTPase-like_sf"/>
</dbReference>
<organism evidence="2">
    <name type="scientific">viral metagenome</name>
    <dbReference type="NCBI Taxonomy" id="1070528"/>
    <lineage>
        <taxon>unclassified sequences</taxon>
        <taxon>metagenomes</taxon>
        <taxon>organismal metagenomes</taxon>
    </lineage>
</organism>
<evidence type="ECO:0000259" key="1">
    <source>
        <dbReference type="Pfam" id="PF00692"/>
    </source>
</evidence>
<evidence type="ECO:0000313" key="2">
    <source>
        <dbReference type="EMBL" id="QHS82828.1"/>
    </source>
</evidence>
<dbReference type="Pfam" id="PF00692">
    <property type="entry name" value="dUTPase"/>
    <property type="match status" value="1"/>
</dbReference>
<dbReference type="AlphaFoldDB" id="A0A6C0ASX6"/>
<protein>
    <recommendedName>
        <fullName evidence="1">dUTPase-like domain-containing protein</fullName>
    </recommendedName>
</protein>
<dbReference type="InterPro" id="IPR029054">
    <property type="entry name" value="dUTPase-like"/>
</dbReference>
<reference evidence="2" key="1">
    <citation type="journal article" date="2020" name="Nature">
        <title>Giant virus diversity and host interactions through global metagenomics.</title>
        <authorList>
            <person name="Schulz F."/>
            <person name="Roux S."/>
            <person name="Paez-Espino D."/>
            <person name="Jungbluth S."/>
            <person name="Walsh D.A."/>
            <person name="Denef V.J."/>
            <person name="McMahon K.D."/>
            <person name="Konstantinidis K.T."/>
            <person name="Eloe-Fadrosh E.A."/>
            <person name="Kyrpides N.C."/>
            <person name="Woyke T."/>
        </authorList>
    </citation>
    <scope>NUCLEOTIDE SEQUENCE</scope>
    <source>
        <strain evidence="2">GVMAG-S-1101171-111</strain>
    </source>
</reference>
<dbReference type="EMBL" id="MN740806">
    <property type="protein sequence ID" value="QHS82828.1"/>
    <property type="molecule type" value="Genomic_DNA"/>
</dbReference>
<proteinExistence type="predicted"/>
<accession>A0A6C0ASX6</accession>
<name>A0A6C0ASX6_9ZZZZ</name>
<dbReference type="SUPFAM" id="SSF51283">
    <property type="entry name" value="dUTPase-like"/>
    <property type="match status" value="1"/>
</dbReference>
<dbReference type="Gene3D" id="2.70.40.10">
    <property type="match status" value="1"/>
</dbReference>